<reference evidence="1" key="1">
    <citation type="submission" date="2003-11" db="EMBL/GenBank/DDBJ databases">
        <authorList>
            <person name="Heidelberg J.F."/>
            <person name="Eisen J.A."/>
            <person name="Nelson W.C."/>
            <person name="DeLong E.F."/>
        </authorList>
    </citation>
    <scope>NUCLEOTIDE SEQUENCE</scope>
</reference>
<proteinExistence type="predicted"/>
<dbReference type="EMBL" id="AY458648">
    <property type="protein sequence ID" value="AAR38300.1"/>
    <property type="molecule type" value="Genomic_DNA"/>
</dbReference>
<sequence length="39" mass="4294">MAGLLVLCSSPWLPLAMRTFYVKPQPSYSAGRLQLEVLG</sequence>
<name>Q6SFC2_9BACT</name>
<evidence type="ECO:0000313" key="1">
    <source>
        <dbReference type="EMBL" id="AAR38300.1"/>
    </source>
</evidence>
<organism evidence="1">
    <name type="scientific">uncultured marine bacterium 581</name>
    <dbReference type="NCBI Taxonomy" id="257401"/>
    <lineage>
        <taxon>Bacteria</taxon>
        <taxon>environmental samples</taxon>
    </lineage>
</organism>
<reference evidence="1" key="2">
    <citation type="submission" date="2003-12" db="EMBL/GenBank/DDBJ databases">
        <title>Monterey Bay Coastal Ocean Microbial Observatory environmental clone sequencing.</title>
        <authorList>
            <person name="DeLong E.F."/>
        </authorList>
    </citation>
    <scope>NUCLEOTIDE SEQUENCE</scope>
</reference>
<gene>
    <name evidence="1" type="ORF">MBMO_EBAC000-69B03.49</name>
</gene>
<dbReference type="AlphaFoldDB" id="Q6SFC2"/>
<accession>Q6SFC2</accession>
<protein>
    <submittedName>
        <fullName evidence="1">Uncharacterized protein</fullName>
    </submittedName>
</protein>